<accession>A0A8T2Q576</accession>
<keyword evidence="1" id="KW-0812">Transmembrane</keyword>
<dbReference type="AlphaFoldDB" id="A0A8T2Q576"/>
<organism evidence="2 3">
    <name type="scientific">Ceratopteris richardii</name>
    <name type="common">Triangle waterfern</name>
    <dbReference type="NCBI Taxonomy" id="49495"/>
    <lineage>
        <taxon>Eukaryota</taxon>
        <taxon>Viridiplantae</taxon>
        <taxon>Streptophyta</taxon>
        <taxon>Embryophyta</taxon>
        <taxon>Tracheophyta</taxon>
        <taxon>Polypodiopsida</taxon>
        <taxon>Polypodiidae</taxon>
        <taxon>Polypodiales</taxon>
        <taxon>Pteridineae</taxon>
        <taxon>Pteridaceae</taxon>
        <taxon>Parkerioideae</taxon>
        <taxon>Ceratopteris</taxon>
    </lineage>
</organism>
<sequence length="113" mass="12681">MAAMLGLMLPGQSSPFLWSAGALGSFTLLVRAELSRSLLFVICFLALSLFSLATDGPLLPHIIWIFAEMRCMGFLRQSEDRFACSILRSWEQLWPFLIQCPPSCIEQLHHPIA</sequence>
<evidence type="ECO:0000256" key="1">
    <source>
        <dbReference type="SAM" id="Phobius"/>
    </source>
</evidence>
<gene>
    <name evidence="2" type="ORF">KP509_38G056600</name>
</gene>
<keyword evidence="3" id="KW-1185">Reference proteome</keyword>
<proteinExistence type="predicted"/>
<feature type="transmembrane region" description="Helical" evidence="1">
    <location>
        <begin position="37"/>
        <end position="67"/>
    </location>
</feature>
<evidence type="ECO:0000313" key="3">
    <source>
        <dbReference type="Proteomes" id="UP000825935"/>
    </source>
</evidence>
<dbReference type="Proteomes" id="UP000825935">
    <property type="component" value="Chromosome 38"/>
</dbReference>
<name>A0A8T2Q576_CERRI</name>
<reference evidence="2" key="1">
    <citation type="submission" date="2021-08" db="EMBL/GenBank/DDBJ databases">
        <title>WGS assembly of Ceratopteris richardii.</title>
        <authorList>
            <person name="Marchant D.B."/>
            <person name="Chen G."/>
            <person name="Jenkins J."/>
            <person name="Shu S."/>
            <person name="Leebens-Mack J."/>
            <person name="Grimwood J."/>
            <person name="Schmutz J."/>
            <person name="Soltis P."/>
            <person name="Soltis D."/>
            <person name="Chen Z.-H."/>
        </authorList>
    </citation>
    <scope>NUCLEOTIDE SEQUENCE</scope>
    <source>
        <strain evidence="2">Whitten #5841</strain>
        <tissue evidence="2">Leaf</tissue>
    </source>
</reference>
<keyword evidence="1" id="KW-0472">Membrane</keyword>
<comment type="caution">
    <text evidence="2">The sequence shown here is derived from an EMBL/GenBank/DDBJ whole genome shotgun (WGS) entry which is preliminary data.</text>
</comment>
<protein>
    <submittedName>
        <fullName evidence="2">Uncharacterized protein</fullName>
    </submittedName>
</protein>
<keyword evidence="1" id="KW-1133">Transmembrane helix</keyword>
<dbReference type="EMBL" id="CM035443">
    <property type="protein sequence ID" value="KAH7278796.1"/>
    <property type="molecule type" value="Genomic_DNA"/>
</dbReference>
<evidence type="ECO:0000313" key="2">
    <source>
        <dbReference type="EMBL" id="KAH7278796.1"/>
    </source>
</evidence>